<comment type="caution">
    <text evidence="5">The sequence shown here is derived from an EMBL/GenBank/DDBJ whole genome shotgun (WGS) entry which is preliminary data.</text>
</comment>
<reference evidence="5 6" key="1">
    <citation type="submission" date="2019-10" db="EMBL/GenBank/DDBJ databases">
        <title>Genome Sequencing and assembly of Lactobacillus fermentum I2, a lactic acid bacteria.</title>
        <authorList>
            <person name="Lopes L.S."/>
            <person name="Persinoti G.F."/>
            <person name="Riano-Pachon D.M."/>
            <person name="Labate C.A."/>
        </authorList>
    </citation>
    <scope>NUCLEOTIDE SEQUENCE [LARGE SCALE GENOMIC DNA]</scope>
    <source>
        <strain evidence="5 6">I2</strain>
    </source>
</reference>
<evidence type="ECO:0000256" key="3">
    <source>
        <dbReference type="ARBA" id="ARBA00022679"/>
    </source>
</evidence>
<accession>A0A843R0J8</accession>
<dbReference type="InterPro" id="IPR029044">
    <property type="entry name" value="Nucleotide-diphossugar_trans"/>
</dbReference>
<name>A0A843R0J8_LIMFE</name>
<proteinExistence type="inferred from homology"/>
<comment type="similarity">
    <text evidence="1">Belongs to the glycosyltransferase 2 family.</text>
</comment>
<dbReference type="GO" id="GO:0016757">
    <property type="term" value="F:glycosyltransferase activity"/>
    <property type="evidence" value="ECO:0007669"/>
    <property type="project" value="UniProtKB-KW"/>
</dbReference>
<evidence type="ECO:0000313" key="5">
    <source>
        <dbReference type="EMBL" id="MPQ35534.1"/>
    </source>
</evidence>
<keyword evidence="2" id="KW-0328">Glycosyltransferase</keyword>
<feature type="domain" description="Glycosyltransferase 2-like" evidence="4">
    <location>
        <begin position="12"/>
        <end position="169"/>
    </location>
</feature>
<dbReference type="AlphaFoldDB" id="A0A843R0J8"/>
<evidence type="ECO:0000256" key="1">
    <source>
        <dbReference type="ARBA" id="ARBA00006739"/>
    </source>
</evidence>
<dbReference type="InterPro" id="IPR050834">
    <property type="entry name" value="Glycosyltransf_2"/>
</dbReference>
<dbReference type="Gene3D" id="3.90.550.10">
    <property type="entry name" value="Spore Coat Polysaccharide Biosynthesis Protein SpsA, Chain A"/>
    <property type="match status" value="1"/>
</dbReference>
<dbReference type="Pfam" id="PF00535">
    <property type="entry name" value="Glycos_transf_2"/>
    <property type="match status" value="1"/>
</dbReference>
<dbReference type="PANTHER" id="PTHR43685">
    <property type="entry name" value="GLYCOSYLTRANSFERASE"/>
    <property type="match status" value="1"/>
</dbReference>
<sequence length="273" mass="31907">MAIKMSNDPIISVIMSTYNDKQTIEDCIKSVLNQTFKNWEFIICDDCSNDGTSDILKKYSKIDNRIIFFRNKTNKGIAKSLNTCIEKSRGKYLARMDADDKSIKNRLEKEYNLLENNTDVDIVGTNMIVEGDNGKIGVRKNDRVVTRESFLKGSPFFHPTVMMRKTALETIGGYSPYTYRCEDLELWFRFYKNGKKGLNIEEPLYVYKENFDDLRRRNLRGAIYATRVFLNGYRDLGIPFFKRLVALKPILSWITPNEILNNYHKYKLQGKFK</sequence>
<organism evidence="5 6">
    <name type="scientific">Limosilactobacillus fermentum</name>
    <name type="common">Lactobacillus fermentum</name>
    <dbReference type="NCBI Taxonomy" id="1613"/>
    <lineage>
        <taxon>Bacteria</taxon>
        <taxon>Bacillati</taxon>
        <taxon>Bacillota</taxon>
        <taxon>Bacilli</taxon>
        <taxon>Lactobacillales</taxon>
        <taxon>Lactobacillaceae</taxon>
        <taxon>Limosilactobacillus</taxon>
    </lineage>
</organism>
<dbReference type="InterPro" id="IPR001173">
    <property type="entry name" value="Glyco_trans_2-like"/>
</dbReference>
<protein>
    <submittedName>
        <fullName evidence="5">Glycosyltransferase</fullName>
    </submittedName>
</protein>
<evidence type="ECO:0000313" key="6">
    <source>
        <dbReference type="Proteomes" id="UP000466799"/>
    </source>
</evidence>
<dbReference type="Proteomes" id="UP000466799">
    <property type="component" value="Unassembled WGS sequence"/>
</dbReference>
<keyword evidence="3 5" id="KW-0808">Transferase</keyword>
<dbReference type="EMBL" id="WHJL01000064">
    <property type="protein sequence ID" value="MPQ35534.1"/>
    <property type="molecule type" value="Genomic_DNA"/>
</dbReference>
<gene>
    <name evidence="5" type="ORF">GC247_06495</name>
</gene>
<dbReference type="SUPFAM" id="SSF53448">
    <property type="entry name" value="Nucleotide-diphospho-sugar transferases"/>
    <property type="match status" value="1"/>
</dbReference>
<evidence type="ECO:0000259" key="4">
    <source>
        <dbReference type="Pfam" id="PF00535"/>
    </source>
</evidence>
<dbReference type="RefSeq" id="WP_152728867.1">
    <property type="nucleotide sequence ID" value="NZ_JAQDMA010000091.1"/>
</dbReference>
<evidence type="ECO:0000256" key="2">
    <source>
        <dbReference type="ARBA" id="ARBA00022676"/>
    </source>
</evidence>
<dbReference type="PANTHER" id="PTHR43685:SF5">
    <property type="entry name" value="GLYCOSYLTRANSFERASE EPSE-RELATED"/>
    <property type="match status" value="1"/>
</dbReference>